<evidence type="ECO:0000313" key="8">
    <source>
        <dbReference type="Proteomes" id="UP001232973"/>
    </source>
</evidence>
<comment type="function">
    <text evidence="1 6">Required for the transposition of the insertion element.</text>
</comment>
<dbReference type="Pfam" id="PF00872">
    <property type="entry name" value="Transposase_mut"/>
    <property type="match status" value="1"/>
</dbReference>
<reference evidence="7 8" key="1">
    <citation type="submission" date="2023-07" db="EMBL/GenBank/DDBJ databases">
        <title>Genomic Encyclopedia of Type Strains, Phase IV (KMG-IV): sequencing the most valuable type-strain genomes for metagenomic binning, comparative biology and taxonomic classification.</title>
        <authorList>
            <person name="Goeker M."/>
        </authorList>
    </citation>
    <scope>NUCLEOTIDE SEQUENCE [LARGE SCALE GENOMIC DNA]</scope>
    <source>
        <strain evidence="7 8">DSM 4006</strain>
    </source>
</reference>
<evidence type="ECO:0000256" key="6">
    <source>
        <dbReference type="RuleBase" id="RU365089"/>
    </source>
</evidence>
<accession>A0ABT9XLJ8</accession>
<evidence type="ECO:0000256" key="2">
    <source>
        <dbReference type="ARBA" id="ARBA00010961"/>
    </source>
</evidence>
<keyword evidence="4 6" id="KW-0238">DNA-binding</keyword>
<dbReference type="PANTHER" id="PTHR33217:SF7">
    <property type="entry name" value="TRANSPOSASE FOR INSERTION SEQUENCE ELEMENT IS1081"/>
    <property type="match status" value="1"/>
</dbReference>
<name>A0ABT9XLJ8_9BACL</name>
<keyword evidence="8" id="KW-1185">Reference proteome</keyword>
<evidence type="ECO:0000256" key="1">
    <source>
        <dbReference type="ARBA" id="ARBA00002190"/>
    </source>
</evidence>
<proteinExistence type="inferred from homology"/>
<dbReference type="InterPro" id="IPR001207">
    <property type="entry name" value="Transposase_mutator"/>
</dbReference>
<comment type="caution">
    <text evidence="7">The sequence shown here is derived from an EMBL/GenBank/DDBJ whole genome shotgun (WGS) entry which is preliminary data.</text>
</comment>
<evidence type="ECO:0000256" key="4">
    <source>
        <dbReference type="ARBA" id="ARBA00023125"/>
    </source>
</evidence>
<dbReference type="PANTHER" id="PTHR33217">
    <property type="entry name" value="TRANSPOSASE FOR INSERTION SEQUENCE ELEMENT IS1081"/>
    <property type="match status" value="1"/>
</dbReference>
<sequence length="105" mass="11021">MAYATAIGVKATGEREVLAFDIGTSEDGLFGQGFLSSLVAHGLKSVKLAFSDAREGLRSAIETTLVGATWQRCRAHVVNIGCKIPITADCDSPKITDSYSPKSSG</sequence>
<keyword evidence="3 6" id="KW-0815">Transposition</keyword>
<evidence type="ECO:0000256" key="3">
    <source>
        <dbReference type="ARBA" id="ARBA00022578"/>
    </source>
</evidence>
<evidence type="ECO:0000256" key="5">
    <source>
        <dbReference type="ARBA" id="ARBA00023172"/>
    </source>
</evidence>
<organism evidence="7 8">
    <name type="scientific">Alicyclobacillus cycloheptanicus</name>
    <dbReference type="NCBI Taxonomy" id="1457"/>
    <lineage>
        <taxon>Bacteria</taxon>
        <taxon>Bacillati</taxon>
        <taxon>Bacillota</taxon>
        <taxon>Bacilli</taxon>
        <taxon>Bacillales</taxon>
        <taxon>Alicyclobacillaceae</taxon>
        <taxon>Alicyclobacillus</taxon>
    </lineage>
</organism>
<evidence type="ECO:0000313" key="7">
    <source>
        <dbReference type="EMBL" id="MDQ0191181.1"/>
    </source>
</evidence>
<dbReference type="Proteomes" id="UP001232973">
    <property type="component" value="Unassembled WGS sequence"/>
</dbReference>
<gene>
    <name evidence="7" type="ORF">J2S03_003050</name>
</gene>
<dbReference type="EMBL" id="JAUSTP010000033">
    <property type="protein sequence ID" value="MDQ0191181.1"/>
    <property type="molecule type" value="Genomic_DNA"/>
</dbReference>
<comment type="similarity">
    <text evidence="2 6">Belongs to the transposase mutator family.</text>
</comment>
<protein>
    <recommendedName>
        <fullName evidence="6">Mutator family transposase</fullName>
    </recommendedName>
</protein>
<keyword evidence="5 6" id="KW-0233">DNA recombination</keyword>
<keyword evidence="6" id="KW-0814">Transposable element</keyword>